<evidence type="ECO:0000256" key="5">
    <source>
        <dbReference type="ARBA" id="ARBA00022989"/>
    </source>
</evidence>
<dbReference type="InterPro" id="IPR018076">
    <property type="entry name" value="T2SS_GspF_dom"/>
</dbReference>
<protein>
    <recommendedName>
        <fullName evidence="8">Type II secretion system protein GspF domain-containing protein</fullName>
    </recommendedName>
</protein>
<reference evidence="10" key="1">
    <citation type="submission" date="2017-09" db="EMBL/GenBank/DDBJ databases">
        <title>Depth-based differentiation of microbial function through sediment-hosted aquifers and enrichment of novel symbionts in the deep terrestrial subsurface.</title>
        <authorList>
            <person name="Probst A.J."/>
            <person name="Ladd B."/>
            <person name="Jarett J.K."/>
            <person name="Geller-Mcgrath D.E."/>
            <person name="Sieber C.M.K."/>
            <person name="Emerson J.B."/>
            <person name="Anantharaman K."/>
            <person name="Thomas B.C."/>
            <person name="Malmstrom R."/>
            <person name="Stieglmeier M."/>
            <person name="Klingl A."/>
            <person name="Woyke T."/>
            <person name="Ryan C.M."/>
            <person name="Banfield J.F."/>
        </authorList>
    </citation>
    <scope>NUCLEOTIDE SEQUENCE [LARGE SCALE GENOMIC DNA]</scope>
</reference>
<evidence type="ECO:0000256" key="4">
    <source>
        <dbReference type="ARBA" id="ARBA00022692"/>
    </source>
</evidence>
<dbReference type="AlphaFoldDB" id="A0A2M8EYD5"/>
<dbReference type="Gene3D" id="1.20.81.30">
    <property type="entry name" value="Type II secretion system (T2SS), domain F"/>
    <property type="match status" value="2"/>
</dbReference>
<dbReference type="Proteomes" id="UP000231383">
    <property type="component" value="Unassembled WGS sequence"/>
</dbReference>
<evidence type="ECO:0000259" key="8">
    <source>
        <dbReference type="Pfam" id="PF00482"/>
    </source>
</evidence>
<evidence type="ECO:0000256" key="1">
    <source>
        <dbReference type="ARBA" id="ARBA00004651"/>
    </source>
</evidence>
<comment type="caution">
    <text evidence="9">The sequence shown here is derived from an EMBL/GenBank/DDBJ whole genome shotgun (WGS) entry which is preliminary data.</text>
</comment>
<keyword evidence="6 7" id="KW-0472">Membrane</keyword>
<keyword evidence="4 7" id="KW-0812">Transmembrane</keyword>
<comment type="subcellular location">
    <subcellularLocation>
        <location evidence="1">Cell membrane</location>
        <topology evidence="1">Multi-pass membrane protein</topology>
    </subcellularLocation>
</comment>
<evidence type="ECO:0000256" key="3">
    <source>
        <dbReference type="ARBA" id="ARBA00022475"/>
    </source>
</evidence>
<keyword evidence="3" id="KW-1003">Cell membrane</keyword>
<organism evidence="9 10">
    <name type="scientific">Candidatus Roizmanbacteria bacterium CG_4_9_14_0_2_um_filter_39_13</name>
    <dbReference type="NCBI Taxonomy" id="1974839"/>
    <lineage>
        <taxon>Bacteria</taxon>
        <taxon>Candidatus Roizmaniibacteriota</taxon>
    </lineage>
</organism>
<feature type="non-terminal residue" evidence="9">
    <location>
        <position position="303"/>
    </location>
</feature>
<name>A0A2M8EYD5_9BACT</name>
<feature type="transmembrane region" description="Helical" evidence="7">
    <location>
        <begin position="157"/>
        <end position="187"/>
    </location>
</feature>
<evidence type="ECO:0000256" key="7">
    <source>
        <dbReference type="SAM" id="Phobius"/>
    </source>
</evidence>
<feature type="transmembrane region" description="Helical" evidence="7">
    <location>
        <begin position="14"/>
        <end position="34"/>
    </location>
</feature>
<dbReference type="GO" id="GO:0005886">
    <property type="term" value="C:plasma membrane"/>
    <property type="evidence" value="ECO:0007669"/>
    <property type="project" value="UniProtKB-SubCell"/>
</dbReference>
<dbReference type="PANTHER" id="PTHR30012:SF0">
    <property type="entry name" value="TYPE II SECRETION SYSTEM PROTEIN F-RELATED"/>
    <property type="match status" value="1"/>
</dbReference>
<evidence type="ECO:0000256" key="2">
    <source>
        <dbReference type="ARBA" id="ARBA00005745"/>
    </source>
</evidence>
<evidence type="ECO:0000256" key="6">
    <source>
        <dbReference type="ARBA" id="ARBA00023136"/>
    </source>
</evidence>
<dbReference type="PANTHER" id="PTHR30012">
    <property type="entry name" value="GENERAL SECRETION PATHWAY PROTEIN"/>
    <property type="match status" value="1"/>
</dbReference>
<accession>A0A2M8EYD5</accession>
<keyword evidence="5 7" id="KW-1133">Transmembrane helix</keyword>
<dbReference type="InterPro" id="IPR003004">
    <property type="entry name" value="GspF/PilC"/>
</dbReference>
<proteinExistence type="inferred from homology"/>
<feature type="transmembrane region" description="Helical" evidence="7">
    <location>
        <begin position="117"/>
        <end position="137"/>
    </location>
</feature>
<gene>
    <name evidence="9" type="ORF">CO051_04175</name>
</gene>
<dbReference type="InterPro" id="IPR042094">
    <property type="entry name" value="T2SS_GspF_sf"/>
</dbReference>
<dbReference type="Pfam" id="PF00482">
    <property type="entry name" value="T2SSF"/>
    <property type="match status" value="2"/>
</dbReference>
<evidence type="ECO:0000313" key="9">
    <source>
        <dbReference type="EMBL" id="PJC31408.1"/>
    </source>
</evidence>
<feature type="domain" description="Type II secretion system protein GspF" evidence="8">
    <location>
        <begin position="217"/>
        <end position="302"/>
    </location>
</feature>
<evidence type="ECO:0000313" key="10">
    <source>
        <dbReference type="Proteomes" id="UP000231383"/>
    </source>
</evidence>
<feature type="domain" description="Type II secretion system protein GspF" evidence="8">
    <location>
        <begin position="16"/>
        <end position="138"/>
    </location>
</feature>
<sequence>MSTENITISNSDKMGFLISLSTMLSAGITIVESLDSMLEDAKGNFKEVLTILKNDIQQGKRISMSLSKFPNIFDKVSVNLIKAAEEAGTLETTLKQIQINLRKDTEFIDKVKSALTYPLFIIVVFFGVFLMILIFVIPRISKIFLSLKLELPLPTKALIFLSDFILKSTTPLLVGITASAIFIFFLYKSKKRELIQLIFSLPLISSLIQKIDLTRLTRSLHMLLASGVNISYALQLVEDIVINKRIVELIAYVKENVSSGKSLASGFKKYKKYVPSLIIRVIEAGEKSGHLDKSLLETSEYLD</sequence>
<dbReference type="EMBL" id="PFSC01000113">
    <property type="protein sequence ID" value="PJC31408.1"/>
    <property type="molecule type" value="Genomic_DNA"/>
</dbReference>
<comment type="similarity">
    <text evidence="2">Belongs to the GSP F family.</text>
</comment>